<dbReference type="GO" id="GO:0005886">
    <property type="term" value="C:plasma membrane"/>
    <property type="evidence" value="ECO:0007669"/>
    <property type="project" value="UniProtKB-SubCell"/>
</dbReference>
<dbReference type="Pfam" id="PF04347">
    <property type="entry name" value="FliO"/>
    <property type="match status" value="1"/>
</dbReference>
<evidence type="ECO:0000256" key="4">
    <source>
        <dbReference type="ARBA" id="ARBA00023136"/>
    </source>
</evidence>
<keyword evidence="5 7" id="KW-0975">Bacterial flagellum</keyword>
<organism evidence="8 9">
    <name type="scientific">Thiomonas arsenitoxydans (strain DSM 22701 / CIP 110005 / 3As)</name>
    <dbReference type="NCBI Taxonomy" id="426114"/>
    <lineage>
        <taxon>Bacteria</taxon>
        <taxon>Pseudomonadati</taxon>
        <taxon>Pseudomonadota</taxon>
        <taxon>Betaproteobacteria</taxon>
        <taxon>Burkholderiales</taxon>
        <taxon>Thiomonas</taxon>
    </lineage>
</organism>
<proteinExistence type="inferred from homology"/>
<dbReference type="InterPro" id="IPR022781">
    <property type="entry name" value="Flagellar_biosynth_FliO"/>
</dbReference>
<dbReference type="PANTHER" id="PTHR38766">
    <property type="entry name" value="FLAGELLAR PROTEIN FLIO"/>
    <property type="match status" value="1"/>
</dbReference>
<gene>
    <name evidence="8" type="primary">fliO</name>
    <name evidence="8" type="ORF">J0I24_14495</name>
</gene>
<keyword evidence="8" id="KW-0282">Flagellum</keyword>
<keyword evidence="3 7" id="KW-1133">Transmembrane helix</keyword>
<evidence type="ECO:0000256" key="1">
    <source>
        <dbReference type="ARBA" id="ARBA00022475"/>
    </source>
</evidence>
<dbReference type="Proteomes" id="UP000664800">
    <property type="component" value="Unassembled WGS sequence"/>
</dbReference>
<dbReference type="EMBL" id="JAFKMR010000032">
    <property type="protein sequence ID" value="MBN8745491.1"/>
    <property type="molecule type" value="Genomic_DNA"/>
</dbReference>
<reference evidence="8" key="1">
    <citation type="submission" date="2021-02" db="EMBL/GenBank/DDBJ databases">
        <title>Thiocyanate and organic carbon inputs drive convergent selection for specific autotrophic Afipia and Thiobacillus strains within complex microbiomes.</title>
        <authorList>
            <person name="Huddy R.J."/>
            <person name="Sachdeva R."/>
            <person name="Kadzinga F."/>
            <person name="Kantor R.S."/>
            <person name="Harrison S.T.L."/>
            <person name="Banfield J.F."/>
        </authorList>
    </citation>
    <scope>NUCLEOTIDE SEQUENCE</scope>
    <source>
        <strain evidence="8">SCN18_13_7_16_R3_B_64_19</strain>
    </source>
</reference>
<dbReference type="RefSeq" id="WP_013122833.1">
    <property type="nucleotide sequence ID" value="NZ_JAFKMQ010000013.1"/>
</dbReference>
<dbReference type="NCBIfam" id="TIGR03500">
    <property type="entry name" value="FliO_TIGR"/>
    <property type="match status" value="1"/>
</dbReference>
<evidence type="ECO:0000313" key="8">
    <source>
        <dbReference type="EMBL" id="MBN8745491.1"/>
    </source>
</evidence>
<keyword evidence="8" id="KW-0969">Cilium</keyword>
<dbReference type="InterPro" id="IPR052205">
    <property type="entry name" value="FliO/MopB"/>
</dbReference>
<sequence length="128" mass="13687">MSPSALPDPLSWTELLRVFGGLVVVIVVLVAALWLLKRFQTGLRTPSGPMRVLATLSLAPRERLLLVQVGEQQLLLGSSAQGLACLHVLSTPIELQPPAAGQGLGAALPPTFPDWLRRAVEQRGKAKP</sequence>
<evidence type="ECO:0000313" key="9">
    <source>
        <dbReference type="Proteomes" id="UP000664800"/>
    </source>
</evidence>
<comment type="subcellular location">
    <subcellularLocation>
        <location evidence="7">Cell membrane</location>
    </subcellularLocation>
    <subcellularLocation>
        <location evidence="7">Bacterial flagellum basal body</location>
    </subcellularLocation>
</comment>
<evidence type="ECO:0000256" key="5">
    <source>
        <dbReference type="ARBA" id="ARBA00023143"/>
    </source>
</evidence>
<dbReference type="AlphaFoldDB" id="A0A8I1SYH6"/>
<dbReference type="GO" id="GO:0044781">
    <property type="term" value="P:bacterial-type flagellum organization"/>
    <property type="evidence" value="ECO:0007669"/>
    <property type="project" value="UniProtKB-UniRule"/>
</dbReference>
<accession>A0A8I1SYH6</accession>
<keyword evidence="1 7" id="KW-1003">Cell membrane</keyword>
<comment type="similarity">
    <text evidence="6 7">Belongs to the FliO/MopB family.</text>
</comment>
<evidence type="ECO:0000256" key="2">
    <source>
        <dbReference type="ARBA" id="ARBA00022692"/>
    </source>
</evidence>
<name>A0A8I1SYH6_THIA3</name>
<keyword evidence="4 7" id="KW-0472">Membrane</keyword>
<comment type="caution">
    <text evidence="8">The sequence shown here is derived from an EMBL/GenBank/DDBJ whole genome shotgun (WGS) entry which is preliminary data.</text>
</comment>
<protein>
    <recommendedName>
        <fullName evidence="7">Flagellar protein</fullName>
    </recommendedName>
</protein>
<dbReference type="PANTHER" id="PTHR38766:SF1">
    <property type="entry name" value="FLAGELLAR PROTEIN FLIO"/>
    <property type="match status" value="1"/>
</dbReference>
<evidence type="ECO:0000256" key="6">
    <source>
        <dbReference type="ARBA" id="ARBA00037937"/>
    </source>
</evidence>
<keyword evidence="8" id="KW-0966">Cell projection</keyword>
<evidence type="ECO:0000256" key="7">
    <source>
        <dbReference type="RuleBase" id="RU362064"/>
    </source>
</evidence>
<feature type="transmembrane region" description="Helical" evidence="7">
    <location>
        <begin position="15"/>
        <end position="36"/>
    </location>
</feature>
<keyword evidence="2 7" id="KW-0812">Transmembrane</keyword>
<dbReference type="GO" id="GO:0009425">
    <property type="term" value="C:bacterial-type flagellum basal body"/>
    <property type="evidence" value="ECO:0007669"/>
    <property type="project" value="UniProtKB-SubCell"/>
</dbReference>
<evidence type="ECO:0000256" key="3">
    <source>
        <dbReference type="ARBA" id="ARBA00022989"/>
    </source>
</evidence>